<protein>
    <submittedName>
        <fullName evidence="1">Uncharacterized protein</fullName>
    </submittedName>
</protein>
<evidence type="ECO:0000313" key="2">
    <source>
        <dbReference type="Proteomes" id="UP000076532"/>
    </source>
</evidence>
<name>A0A166TQN8_9AGAM</name>
<sequence>MDEPVQPIMLPSLQLLAVDFELGHASDLSAVIKFIHAPSLISMLLTGWYLDAPHSSIVGETHFPALQHLILGSTVTDAIPKFGLLAKAFPNIERLTCRVEDEDISDILANITEPGDELRWPKLQSIGMSNVVGTLFGWQVDDLCKLIIRSQQAGRPFRQLLYPISGSGFALAWAGDVHKLRELVELADFKDDWPTPFECVI</sequence>
<dbReference type="AlphaFoldDB" id="A0A166TQN8"/>
<organism evidence="1 2">
    <name type="scientific">Athelia psychrophila</name>
    <dbReference type="NCBI Taxonomy" id="1759441"/>
    <lineage>
        <taxon>Eukaryota</taxon>
        <taxon>Fungi</taxon>
        <taxon>Dikarya</taxon>
        <taxon>Basidiomycota</taxon>
        <taxon>Agaricomycotina</taxon>
        <taxon>Agaricomycetes</taxon>
        <taxon>Agaricomycetidae</taxon>
        <taxon>Atheliales</taxon>
        <taxon>Atheliaceae</taxon>
        <taxon>Athelia</taxon>
    </lineage>
</organism>
<gene>
    <name evidence="1" type="ORF">FIBSPDRAFT_883980</name>
</gene>
<evidence type="ECO:0000313" key="1">
    <source>
        <dbReference type="EMBL" id="KZP30872.1"/>
    </source>
</evidence>
<reference evidence="1 2" key="1">
    <citation type="journal article" date="2016" name="Mol. Biol. Evol.">
        <title>Comparative Genomics of Early-Diverging Mushroom-Forming Fungi Provides Insights into the Origins of Lignocellulose Decay Capabilities.</title>
        <authorList>
            <person name="Nagy L.G."/>
            <person name="Riley R."/>
            <person name="Tritt A."/>
            <person name="Adam C."/>
            <person name="Daum C."/>
            <person name="Floudas D."/>
            <person name="Sun H."/>
            <person name="Yadav J.S."/>
            <person name="Pangilinan J."/>
            <person name="Larsson K.H."/>
            <person name="Matsuura K."/>
            <person name="Barry K."/>
            <person name="Labutti K."/>
            <person name="Kuo R."/>
            <person name="Ohm R.A."/>
            <person name="Bhattacharya S.S."/>
            <person name="Shirouzu T."/>
            <person name="Yoshinaga Y."/>
            <person name="Martin F.M."/>
            <person name="Grigoriev I.V."/>
            <person name="Hibbett D.S."/>
        </authorList>
    </citation>
    <scope>NUCLEOTIDE SEQUENCE [LARGE SCALE GENOMIC DNA]</scope>
    <source>
        <strain evidence="1 2">CBS 109695</strain>
    </source>
</reference>
<dbReference type="EMBL" id="KV417492">
    <property type="protein sequence ID" value="KZP30872.1"/>
    <property type="molecule type" value="Genomic_DNA"/>
</dbReference>
<accession>A0A166TQN8</accession>
<keyword evidence="2" id="KW-1185">Reference proteome</keyword>
<proteinExistence type="predicted"/>
<dbReference type="Proteomes" id="UP000076532">
    <property type="component" value="Unassembled WGS sequence"/>
</dbReference>